<gene>
    <name evidence="6" type="primary">LOC108860572</name>
</gene>
<dbReference type="InterPro" id="IPR035979">
    <property type="entry name" value="RBD_domain_sf"/>
</dbReference>
<reference evidence="6" key="2">
    <citation type="submission" date="2025-08" db="UniProtKB">
        <authorList>
            <consortium name="RefSeq"/>
        </authorList>
    </citation>
    <scope>IDENTIFICATION</scope>
    <source>
        <tissue evidence="6">Leaf</tissue>
    </source>
</reference>
<protein>
    <submittedName>
        <fullName evidence="6">Protein ANTI-SILENCING 1</fullName>
    </submittedName>
</protein>
<dbReference type="Gene3D" id="3.30.70.330">
    <property type="match status" value="1"/>
</dbReference>
<dbReference type="Proteomes" id="UP000504610">
    <property type="component" value="Chromosome 3"/>
</dbReference>
<keyword evidence="1" id="KW-0694">RNA-binding</keyword>
<evidence type="ECO:0000313" key="6">
    <source>
        <dbReference type="RefSeq" id="XP_018489939.1"/>
    </source>
</evidence>
<sequence length="697" mass="78053">MEEEAARDESLEFKWGKKRRVGGKNKDVQFYESFTFDGDEYSLYDSVLVGDPNEPDSRELFVAKIIKIWEHANKRAKYPRQVKLLWFFRPSEISPHLLEGVPDVLAKELFLASGEGPGLANVNPLEAICGKCSVVCISKDERNPQPTDEEVKSADFVFRRAFDVGSSEVLDTIIDDKIAGVDVAFLFNRAGSKQEATTAVEKVQADINGNPDSLIPNCLPSCGSVRETEDNSVESSDCRESSYGREEGKEKSHSQLAEERSDKDSSVPESTVHSKEHDACEASGSRGNHCDGNKAQESEVKKQFTRQKSLSAEARDSNTCEASGSRVNHSDPEKPQANDVGKSLTKQKSSMPGGERYSKESNGLVDRPQKKRKLDGSVTVLNGDISSDGRRDTEASKRPRDISSDGKRDTDSVKRPRDVSSDGKRDTEAFKRPRDRETGDEVPPEKPSFVKKKRDLGVSVSERKDAKTGTEKCLSKKSSFDGKLLKRAEDETLPDDYERGYQVIEVKQKPDAVNSKWFRPLSWEESMREAEKEERLVLLQNLDPTYTSDEVQDIVYSALNEQSTARMIERTSVTISDTGEALVIFNSRQAAERAIKRLDKGCLLLSSGRPLVAAFAKINPPGKPSSFCGHIKLQRTQMRRETRDFVSTSRGSQPNTLEYEMAMAWCLHRARSDHAFQTFIELEVKNSLRVNFKPKHP</sequence>
<feature type="domain" description="RRM" evidence="3">
    <location>
        <begin position="535"/>
        <end position="618"/>
    </location>
</feature>
<dbReference type="Pfam" id="PF01426">
    <property type="entry name" value="BAH"/>
    <property type="match status" value="1"/>
</dbReference>
<dbReference type="SUPFAM" id="SSF54928">
    <property type="entry name" value="RNA-binding domain, RBD"/>
    <property type="match status" value="1"/>
</dbReference>
<feature type="compositionally biased region" description="Basic and acidic residues" evidence="2">
    <location>
        <begin position="461"/>
        <end position="470"/>
    </location>
</feature>
<dbReference type="GeneID" id="108860572"/>
<evidence type="ECO:0000259" key="4">
    <source>
        <dbReference type="PROSITE" id="PS51038"/>
    </source>
</evidence>
<dbReference type="InterPro" id="IPR012677">
    <property type="entry name" value="Nucleotide-bd_a/b_plait_sf"/>
</dbReference>
<evidence type="ECO:0000256" key="2">
    <source>
        <dbReference type="SAM" id="MobiDB-lite"/>
    </source>
</evidence>
<proteinExistence type="predicted"/>
<dbReference type="AlphaFoldDB" id="A0A6J0NZ36"/>
<feature type="compositionally biased region" description="Basic and acidic residues" evidence="2">
    <location>
        <begin position="236"/>
        <end position="280"/>
    </location>
</feature>
<dbReference type="InterPro" id="IPR001025">
    <property type="entry name" value="BAH_dom"/>
</dbReference>
<feature type="compositionally biased region" description="Basic and acidic residues" evidence="2">
    <location>
        <begin position="387"/>
        <end position="439"/>
    </location>
</feature>
<evidence type="ECO:0000256" key="1">
    <source>
        <dbReference type="PROSITE-ProRule" id="PRU00176"/>
    </source>
</evidence>
<reference evidence="5" key="1">
    <citation type="journal article" date="2019" name="Database">
        <title>The radish genome database (RadishGD): an integrated information resource for radish genomics.</title>
        <authorList>
            <person name="Yu H.J."/>
            <person name="Baek S."/>
            <person name="Lee Y.J."/>
            <person name="Cho A."/>
            <person name="Mun J.H."/>
        </authorList>
    </citation>
    <scope>NUCLEOTIDE SEQUENCE [LARGE SCALE GENOMIC DNA]</scope>
    <source>
        <strain evidence="5">cv. WK10039</strain>
    </source>
</reference>
<accession>A0A6J0NZ36</accession>
<dbReference type="PROSITE" id="PS51038">
    <property type="entry name" value="BAH"/>
    <property type="match status" value="1"/>
</dbReference>
<dbReference type="PANTHER" id="PTHR47073:SF2">
    <property type="entry name" value="PROTEIN ANTI-SILENCING 1"/>
    <property type="match status" value="1"/>
</dbReference>
<dbReference type="GO" id="GO:0003723">
    <property type="term" value="F:RNA binding"/>
    <property type="evidence" value="ECO:0007669"/>
    <property type="project" value="UniProtKB-UniRule"/>
</dbReference>
<dbReference type="InterPro" id="IPR000504">
    <property type="entry name" value="RRM_dom"/>
</dbReference>
<keyword evidence="5" id="KW-1185">Reference proteome</keyword>
<dbReference type="PROSITE" id="PS50102">
    <property type="entry name" value="RRM"/>
    <property type="match status" value="1"/>
</dbReference>
<dbReference type="RefSeq" id="XP_018489939.1">
    <property type="nucleotide sequence ID" value="XM_018634437.2"/>
</dbReference>
<evidence type="ECO:0000259" key="3">
    <source>
        <dbReference type="PROSITE" id="PS50102"/>
    </source>
</evidence>
<dbReference type="InterPro" id="IPR043151">
    <property type="entry name" value="BAH_sf"/>
</dbReference>
<organism evidence="5 6">
    <name type="scientific">Raphanus sativus</name>
    <name type="common">Radish</name>
    <name type="synonym">Raphanus raphanistrum var. sativus</name>
    <dbReference type="NCBI Taxonomy" id="3726"/>
    <lineage>
        <taxon>Eukaryota</taxon>
        <taxon>Viridiplantae</taxon>
        <taxon>Streptophyta</taxon>
        <taxon>Embryophyta</taxon>
        <taxon>Tracheophyta</taxon>
        <taxon>Spermatophyta</taxon>
        <taxon>Magnoliopsida</taxon>
        <taxon>eudicotyledons</taxon>
        <taxon>Gunneridae</taxon>
        <taxon>Pentapetalae</taxon>
        <taxon>rosids</taxon>
        <taxon>malvids</taxon>
        <taxon>Brassicales</taxon>
        <taxon>Brassicaceae</taxon>
        <taxon>Brassiceae</taxon>
        <taxon>Raphanus</taxon>
    </lineage>
</organism>
<feature type="compositionally biased region" description="Basic and acidic residues" evidence="2">
    <location>
        <begin position="288"/>
        <end position="302"/>
    </location>
</feature>
<name>A0A6J0NZ36_RAPSA</name>
<dbReference type="KEGG" id="rsz:108860572"/>
<feature type="domain" description="BAH" evidence="4">
    <location>
        <begin position="39"/>
        <end position="173"/>
    </location>
</feature>
<dbReference type="FunFam" id="2.30.30.490:FF:000017">
    <property type="entry name" value="Bromo-adjacent homology (BAH) domain-containing protein"/>
    <property type="match status" value="1"/>
</dbReference>
<dbReference type="PANTHER" id="PTHR47073">
    <property type="entry name" value="PROTEIN ANTI-SILENCING 1"/>
    <property type="match status" value="1"/>
</dbReference>
<dbReference type="GO" id="GO:0003682">
    <property type="term" value="F:chromatin binding"/>
    <property type="evidence" value="ECO:0007669"/>
    <property type="project" value="InterPro"/>
</dbReference>
<dbReference type="Gene3D" id="2.30.30.490">
    <property type="match status" value="1"/>
</dbReference>
<dbReference type="OrthoDB" id="1896853at2759"/>
<evidence type="ECO:0000313" key="5">
    <source>
        <dbReference type="Proteomes" id="UP000504610"/>
    </source>
</evidence>
<feature type="region of interest" description="Disordered" evidence="2">
    <location>
        <begin position="226"/>
        <end position="470"/>
    </location>
</feature>
<dbReference type="SMART" id="SM00439">
    <property type="entry name" value="BAH"/>
    <property type="match status" value="1"/>
</dbReference>